<dbReference type="PANTHER" id="PTHR42928:SF5">
    <property type="entry name" value="BLR1237 PROTEIN"/>
    <property type="match status" value="1"/>
</dbReference>
<reference evidence="3 4" key="1">
    <citation type="journal article" date="2021" name="Front. Microbiol.">
        <title>Aerobic Denitrification and Heterotrophic Sulfur Oxidation in the Genus Halomonas Revealed by Six Novel Species Characterizations and Genome-Based Analysis.</title>
        <authorList>
            <person name="Wang L."/>
            <person name="Shao Z."/>
        </authorList>
    </citation>
    <scope>NUCLEOTIDE SEQUENCE [LARGE SCALE GENOMIC DNA]</scope>
    <source>
        <strain evidence="3 4">MCCC 1A05748</strain>
    </source>
</reference>
<comment type="similarity">
    <text evidence="1">Belongs to the UPF0065 (bug) family.</text>
</comment>
<keyword evidence="4" id="KW-1185">Reference proteome</keyword>
<evidence type="ECO:0000256" key="1">
    <source>
        <dbReference type="ARBA" id="ARBA00006987"/>
    </source>
</evidence>
<dbReference type="InterPro" id="IPR005064">
    <property type="entry name" value="BUG"/>
</dbReference>
<dbReference type="EMBL" id="JABFTQ010000006">
    <property type="protein sequence ID" value="MCE8047246.1"/>
    <property type="molecule type" value="Genomic_DNA"/>
</dbReference>
<sequence>MTLNTFLKVTATAVTLVLSPLVMANDDYPEKAVEFIVPWAPGGSSDLLMRIIGQHLQEELGQPVPIINMPGVSGTVGLREATRRANDGYTISQIHEGLLMAHHAGLTDINWDDFEPIAMMANTNQVVVINADTGWESMDDLLSEAREKPGELRIGVTLGGIPHLWAAMLEQAADVQFGYVGYEGSGERLRALAGGHILFAIDDYASTLPFVDNGDMRIIATGTSERLEELPDVPTLSELGYDIEFSITRGLVAPKGTPEHALVRLEEALANVAQKDTFIEQVNNVGADVRFMDREAYRDYLLRTDDTIQEHVHLLD</sequence>
<evidence type="ECO:0000313" key="4">
    <source>
        <dbReference type="Proteomes" id="UP001320154"/>
    </source>
</evidence>
<feature type="chain" id="PRO_5046662004" evidence="2">
    <location>
        <begin position="25"/>
        <end position="316"/>
    </location>
</feature>
<organism evidence="3 4">
    <name type="scientific">Billgrantia desiderata</name>
    <dbReference type="NCBI Taxonomy" id="52021"/>
    <lineage>
        <taxon>Bacteria</taxon>
        <taxon>Pseudomonadati</taxon>
        <taxon>Pseudomonadota</taxon>
        <taxon>Gammaproteobacteria</taxon>
        <taxon>Oceanospirillales</taxon>
        <taxon>Halomonadaceae</taxon>
        <taxon>Billgrantia</taxon>
    </lineage>
</organism>
<dbReference type="RefSeq" id="WP_086509279.1">
    <property type="nucleotide sequence ID" value="NZ_JABFTQ010000006.1"/>
</dbReference>
<dbReference type="PIRSF" id="PIRSF017082">
    <property type="entry name" value="YflP"/>
    <property type="match status" value="1"/>
</dbReference>
<evidence type="ECO:0000256" key="2">
    <source>
        <dbReference type="SAM" id="SignalP"/>
    </source>
</evidence>
<dbReference type="PANTHER" id="PTHR42928">
    <property type="entry name" value="TRICARBOXYLATE-BINDING PROTEIN"/>
    <property type="match status" value="1"/>
</dbReference>
<name>A0ABS9B4X3_9GAMM</name>
<proteinExistence type="inferred from homology"/>
<gene>
    <name evidence="3" type="ORF">HOP60_10960</name>
</gene>
<protein>
    <submittedName>
        <fullName evidence="3">Tripartite tricarboxylate transporter substrate binding protein</fullName>
    </submittedName>
</protein>
<dbReference type="CDD" id="cd07012">
    <property type="entry name" value="PBP2_Bug_TTT"/>
    <property type="match status" value="1"/>
</dbReference>
<dbReference type="Gene3D" id="3.40.190.150">
    <property type="entry name" value="Bordetella uptake gene, domain 1"/>
    <property type="match status" value="1"/>
</dbReference>
<comment type="caution">
    <text evidence="3">The sequence shown here is derived from an EMBL/GenBank/DDBJ whole genome shotgun (WGS) entry which is preliminary data.</text>
</comment>
<dbReference type="InterPro" id="IPR042100">
    <property type="entry name" value="Bug_dom1"/>
</dbReference>
<accession>A0ABS9B4X3</accession>
<feature type="signal peptide" evidence="2">
    <location>
        <begin position="1"/>
        <end position="24"/>
    </location>
</feature>
<evidence type="ECO:0000313" key="3">
    <source>
        <dbReference type="EMBL" id="MCE8047246.1"/>
    </source>
</evidence>
<dbReference type="SUPFAM" id="SSF53850">
    <property type="entry name" value="Periplasmic binding protein-like II"/>
    <property type="match status" value="1"/>
</dbReference>
<dbReference type="Proteomes" id="UP001320154">
    <property type="component" value="Unassembled WGS sequence"/>
</dbReference>
<dbReference type="Pfam" id="PF03401">
    <property type="entry name" value="TctC"/>
    <property type="match status" value="1"/>
</dbReference>
<keyword evidence="2" id="KW-0732">Signal</keyword>
<dbReference type="Gene3D" id="3.40.190.10">
    <property type="entry name" value="Periplasmic binding protein-like II"/>
    <property type="match status" value="1"/>
</dbReference>